<dbReference type="PROSITE" id="PS51186">
    <property type="entry name" value="GNAT"/>
    <property type="match status" value="1"/>
</dbReference>
<organism evidence="2 3">
    <name type="scientific">Brevibacillus centrosporus</name>
    <dbReference type="NCBI Taxonomy" id="54910"/>
    <lineage>
        <taxon>Bacteria</taxon>
        <taxon>Bacillati</taxon>
        <taxon>Bacillota</taxon>
        <taxon>Bacilli</taxon>
        <taxon>Bacillales</taxon>
        <taxon>Paenibacillaceae</taxon>
        <taxon>Brevibacillus</taxon>
    </lineage>
</organism>
<dbReference type="AlphaFoldDB" id="A0A1I3QDL0"/>
<dbReference type="Proteomes" id="UP000198915">
    <property type="component" value="Unassembled WGS sequence"/>
</dbReference>
<dbReference type="InterPro" id="IPR000182">
    <property type="entry name" value="GNAT_dom"/>
</dbReference>
<accession>A0A1I3QDL0</accession>
<evidence type="ECO:0000259" key="1">
    <source>
        <dbReference type="PROSITE" id="PS51186"/>
    </source>
</evidence>
<feature type="domain" description="N-acetyltransferase" evidence="1">
    <location>
        <begin position="121"/>
        <end position="262"/>
    </location>
</feature>
<dbReference type="EMBL" id="FORT01000003">
    <property type="protein sequence ID" value="SFJ32213.1"/>
    <property type="molecule type" value="Genomic_DNA"/>
</dbReference>
<dbReference type="Gene3D" id="3.40.630.30">
    <property type="match status" value="1"/>
</dbReference>
<evidence type="ECO:0000313" key="2">
    <source>
        <dbReference type="EMBL" id="SFJ32213.1"/>
    </source>
</evidence>
<gene>
    <name evidence="2" type="ORF">SAMN05518846_1038</name>
</gene>
<dbReference type="GO" id="GO:0016747">
    <property type="term" value="F:acyltransferase activity, transferring groups other than amino-acyl groups"/>
    <property type="evidence" value="ECO:0007669"/>
    <property type="project" value="InterPro"/>
</dbReference>
<dbReference type="RefSeq" id="WP_092266992.1">
    <property type="nucleotide sequence ID" value="NZ_FORT01000003.1"/>
</dbReference>
<keyword evidence="3" id="KW-1185">Reference proteome</keyword>
<sequence>MNLLSIVEQTDVAYKRAFSNHAKRSWGYLFWNEENPGHYDANHAHVSNAVTDLQQAAEIADEIIPFFEEKGIHPRLYLYDAPNQQKLVEVLEQRGFRTEELPSPVQIWQGELAQVNENSYVTIEPVTAANYEECLLVESVPEFGGKEVREKAFAQEFAHPDFQHFLLRVEGEPASSLCLLRADDVVRIENVATLPAFRGRGLIGHLIRHAQEQFIQSKSSELWVCPINERVEKVYSRYGFVTVGTIPFLHVFRGGKGVLEIR</sequence>
<reference evidence="3" key="1">
    <citation type="submission" date="2016-10" db="EMBL/GenBank/DDBJ databases">
        <authorList>
            <person name="Varghese N."/>
            <person name="Submissions S."/>
        </authorList>
    </citation>
    <scope>NUCLEOTIDE SEQUENCE [LARGE SCALE GENOMIC DNA]</scope>
    <source>
        <strain evidence="3">OK042</strain>
    </source>
</reference>
<dbReference type="SUPFAM" id="SSF55729">
    <property type="entry name" value="Acyl-CoA N-acyltransferases (Nat)"/>
    <property type="match status" value="1"/>
</dbReference>
<protein>
    <submittedName>
        <fullName evidence="2">Acetyltransferase (GNAT) domain-containing protein</fullName>
    </submittedName>
</protein>
<dbReference type="InterPro" id="IPR016181">
    <property type="entry name" value="Acyl_CoA_acyltransferase"/>
</dbReference>
<dbReference type="STRING" id="1884381.SAMN05518846_1038"/>
<evidence type="ECO:0000313" key="3">
    <source>
        <dbReference type="Proteomes" id="UP000198915"/>
    </source>
</evidence>
<name>A0A1I3QDL0_9BACL</name>
<proteinExistence type="predicted"/>
<dbReference type="Pfam" id="PF00583">
    <property type="entry name" value="Acetyltransf_1"/>
    <property type="match status" value="1"/>
</dbReference>
<dbReference type="CDD" id="cd04301">
    <property type="entry name" value="NAT_SF"/>
    <property type="match status" value="1"/>
</dbReference>
<keyword evidence="2" id="KW-0808">Transferase</keyword>